<dbReference type="SMART" id="SM00320">
    <property type="entry name" value="WD40"/>
    <property type="match status" value="12"/>
</dbReference>
<feature type="repeat" description="WD" evidence="3">
    <location>
        <begin position="550"/>
        <end position="584"/>
    </location>
</feature>
<dbReference type="InterPro" id="IPR011047">
    <property type="entry name" value="Quinoprotein_ADH-like_sf"/>
</dbReference>
<feature type="binding site" evidence="4">
    <location>
        <position position="156"/>
    </location>
    <ligand>
        <name>ATP</name>
        <dbReference type="ChEBI" id="CHEBI:30616"/>
    </ligand>
</feature>
<feature type="repeat" description="WD" evidence="3">
    <location>
        <begin position="1101"/>
        <end position="1142"/>
    </location>
</feature>
<dbReference type="Pfam" id="PF00069">
    <property type="entry name" value="Pkinase"/>
    <property type="match status" value="1"/>
</dbReference>
<evidence type="ECO:0000256" key="2">
    <source>
        <dbReference type="ARBA" id="ARBA00022737"/>
    </source>
</evidence>
<dbReference type="SUPFAM" id="SSF56112">
    <property type="entry name" value="Protein kinase-like (PK-like)"/>
    <property type="match status" value="1"/>
</dbReference>
<evidence type="ECO:0000313" key="8">
    <source>
        <dbReference type="EMBL" id="QEH34868.1"/>
    </source>
</evidence>
<dbReference type="PRINTS" id="PR00320">
    <property type="entry name" value="GPROTEINBRPT"/>
</dbReference>
<evidence type="ECO:0000256" key="3">
    <source>
        <dbReference type="PROSITE-ProRule" id="PRU00221"/>
    </source>
</evidence>
<feature type="repeat" description="WD" evidence="3">
    <location>
        <begin position="1143"/>
        <end position="1180"/>
    </location>
</feature>
<dbReference type="RefSeq" id="WP_168221852.1">
    <property type="nucleotide sequence ID" value="NZ_CP042997.1"/>
</dbReference>
<feature type="domain" description="Protein kinase" evidence="7">
    <location>
        <begin position="127"/>
        <end position="410"/>
    </location>
</feature>
<organism evidence="8 9">
    <name type="scientific">Aquisphaera giovannonii</name>
    <dbReference type="NCBI Taxonomy" id="406548"/>
    <lineage>
        <taxon>Bacteria</taxon>
        <taxon>Pseudomonadati</taxon>
        <taxon>Planctomycetota</taxon>
        <taxon>Planctomycetia</taxon>
        <taxon>Isosphaerales</taxon>
        <taxon>Isosphaeraceae</taxon>
        <taxon>Aquisphaera</taxon>
    </lineage>
</organism>
<dbReference type="PROSITE" id="PS00107">
    <property type="entry name" value="PROTEIN_KINASE_ATP"/>
    <property type="match status" value="1"/>
</dbReference>
<dbReference type="InterPro" id="IPR015943">
    <property type="entry name" value="WD40/YVTN_repeat-like_dom_sf"/>
</dbReference>
<evidence type="ECO:0000259" key="7">
    <source>
        <dbReference type="PROSITE" id="PS50011"/>
    </source>
</evidence>
<feature type="repeat" description="WD" evidence="3">
    <location>
        <begin position="1059"/>
        <end position="1100"/>
    </location>
</feature>
<keyword evidence="2" id="KW-0677">Repeat</keyword>
<reference evidence="8 9" key="1">
    <citation type="submission" date="2019-08" db="EMBL/GenBank/DDBJ databases">
        <title>Deep-cultivation of Planctomycetes and their phenomic and genomic characterization uncovers novel biology.</title>
        <authorList>
            <person name="Wiegand S."/>
            <person name="Jogler M."/>
            <person name="Boedeker C."/>
            <person name="Pinto D."/>
            <person name="Vollmers J."/>
            <person name="Rivas-Marin E."/>
            <person name="Kohn T."/>
            <person name="Peeters S.H."/>
            <person name="Heuer A."/>
            <person name="Rast P."/>
            <person name="Oberbeckmann S."/>
            <person name="Bunk B."/>
            <person name="Jeske O."/>
            <person name="Meyerdierks A."/>
            <person name="Storesund J.E."/>
            <person name="Kallscheuer N."/>
            <person name="Luecker S."/>
            <person name="Lage O.M."/>
            <person name="Pohl T."/>
            <person name="Merkel B.J."/>
            <person name="Hornburger P."/>
            <person name="Mueller R.-W."/>
            <person name="Bruemmer F."/>
            <person name="Labrenz M."/>
            <person name="Spormann A.M."/>
            <person name="Op den Camp H."/>
            <person name="Overmann J."/>
            <person name="Amann R."/>
            <person name="Jetten M.S.M."/>
            <person name="Mascher T."/>
            <person name="Medema M.H."/>
            <person name="Devos D.P."/>
            <person name="Kaster A.-K."/>
            <person name="Ovreas L."/>
            <person name="Rohde M."/>
            <person name="Galperin M.Y."/>
            <person name="Jogler C."/>
        </authorList>
    </citation>
    <scope>NUCLEOTIDE SEQUENCE [LARGE SCALE GENOMIC DNA]</scope>
    <source>
        <strain evidence="8 9">OJF2</strain>
    </source>
</reference>
<keyword evidence="6" id="KW-1133">Transmembrane helix</keyword>
<keyword evidence="9" id="KW-1185">Reference proteome</keyword>
<dbReference type="InterPro" id="IPR000719">
    <property type="entry name" value="Prot_kinase_dom"/>
</dbReference>
<keyword evidence="1 3" id="KW-0853">WD repeat</keyword>
<dbReference type="PROSITE" id="PS50294">
    <property type="entry name" value="WD_REPEATS_REGION"/>
    <property type="match status" value="8"/>
</dbReference>
<feature type="region of interest" description="Disordered" evidence="5">
    <location>
        <begin position="258"/>
        <end position="279"/>
    </location>
</feature>
<dbReference type="InterPro" id="IPR017441">
    <property type="entry name" value="Protein_kinase_ATP_BS"/>
</dbReference>
<keyword evidence="4" id="KW-0067">ATP-binding</keyword>
<name>A0A5B9W2Q7_9BACT</name>
<dbReference type="KEGG" id="agv:OJF2_34130"/>
<accession>A0A5B9W2Q7</accession>
<proteinExistence type="predicted"/>
<evidence type="ECO:0000256" key="1">
    <source>
        <dbReference type="ARBA" id="ARBA00022574"/>
    </source>
</evidence>
<feature type="transmembrane region" description="Helical" evidence="6">
    <location>
        <begin position="437"/>
        <end position="459"/>
    </location>
</feature>
<dbReference type="EC" id="2.7.11.1" evidence="8"/>
<gene>
    <name evidence="8" type="primary">pknB_23</name>
    <name evidence="8" type="ORF">OJF2_34130</name>
</gene>
<dbReference type="CDD" id="cd14014">
    <property type="entry name" value="STKc_PknB_like"/>
    <property type="match status" value="1"/>
</dbReference>
<dbReference type="PANTHER" id="PTHR19848">
    <property type="entry name" value="WD40 REPEAT PROTEIN"/>
    <property type="match status" value="1"/>
</dbReference>
<dbReference type="PROSITE" id="PS00678">
    <property type="entry name" value="WD_REPEATS_1"/>
    <property type="match status" value="4"/>
</dbReference>
<dbReference type="Proteomes" id="UP000324233">
    <property type="component" value="Chromosome"/>
</dbReference>
<feature type="repeat" description="WD" evidence="3">
    <location>
        <begin position="818"/>
        <end position="859"/>
    </location>
</feature>
<dbReference type="Pfam" id="PF00400">
    <property type="entry name" value="WD40"/>
    <property type="match status" value="10"/>
</dbReference>
<keyword evidence="6" id="KW-0472">Membrane</keyword>
<keyword evidence="4" id="KW-0547">Nucleotide-binding</keyword>
<keyword evidence="8" id="KW-0418">Kinase</keyword>
<feature type="repeat" description="WD" evidence="3">
    <location>
        <begin position="776"/>
        <end position="809"/>
    </location>
</feature>
<dbReference type="Gene3D" id="1.10.510.10">
    <property type="entry name" value="Transferase(Phosphotransferase) domain 1"/>
    <property type="match status" value="1"/>
</dbReference>
<evidence type="ECO:0000256" key="6">
    <source>
        <dbReference type="SAM" id="Phobius"/>
    </source>
</evidence>
<evidence type="ECO:0000313" key="9">
    <source>
        <dbReference type="Proteomes" id="UP000324233"/>
    </source>
</evidence>
<dbReference type="CDD" id="cd00200">
    <property type="entry name" value="WD40"/>
    <property type="match status" value="2"/>
</dbReference>
<dbReference type="SMART" id="SM00220">
    <property type="entry name" value="S_TKc"/>
    <property type="match status" value="1"/>
</dbReference>
<evidence type="ECO:0000256" key="4">
    <source>
        <dbReference type="PROSITE-ProRule" id="PRU10141"/>
    </source>
</evidence>
<dbReference type="PROSITE" id="PS50082">
    <property type="entry name" value="WD_REPEATS_2"/>
    <property type="match status" value="8"/>
</dbReference>
<dbReference type="InterPro" id="IPR001680">
    <property type="entry name" value="WD40_rpt"/>
</dbReference>
<dbReference type="AlphaFoldDB" id="A0A5B9W2Q7"/>
<dbReference type="InterPro" id="IPR019775">
    <property type="entry name" value="WD40_repeat_CS"/>
</dbReference>
<sequence length="1180" mass="127134">MAGRSSISGTLDDLTDSRFRRVDQLCDGFEAAWRTGRPSPIESFLDHLAAGSAERAALLRELVALEAEFRRRLGDPPRAEDYRGRFPEFDASWLDGGAAGGMPAAGEPGPCEPAGAAEDRPRQVGKFRLVERVGTGAFGTVWKALDVPLGRVVALKIPHAHLVGGGEDMARFYREARTIAQLRHPGIVPVHEVMVLDGLPILVCDYVTGTSLRDLLARGRPSPRDAALLVARAAGTLAYAHAMGAIHRDIKPANIMTERSPARPDRPDAPRGASGDAPWAGEPRIVDFGLASLEDDAAQITHDGAVIGTPAYMSPEQAAGRVAGRPVDHRTDIYSMGVVLYELLTGTIPFTGGRAEVLARVIGEEPRPPRQLDRSVPRDLESICLKAMAKEPRHRYPTALAMADDLRHFLDGEPVSARPISTWRRILRRAHRRPAEAAMGLMVVVTALAVCGLVLGYLYHQRLEVEFRATDLARRGEAHQRRLAESFLYFQRMALAEREWTANNIDRVERLLEECPPNSRGWEWRYLKKQCRHERLTLRHARPSDKSWTVSAVRFLGDGRRIASASKDGFIRIWDAEDGRCLHRLGESTRAIYGLAVQPGTGLLAAGGEDGVVRIWDPDGGRLMRRIDTGPDTIYALAFSPDGRTLATGHGYPALEEVGHMRGKGVIRTWDAAAGRLERTLRGHTQNLMGLAYSPDGGRLASVSGSWLTVPQVASRPGELILWDAATGEEVRRVQGHEGPLTGLAYSPGGDLIATSSWDGTIRLWDALRGAPRRVFTGHQDWVLAVAFSPEGSHLASAGADGAIKVWDLAGGRGCNVLRGHTKNVTCVAYSPDGRRIASGSSDQTVKLWDADVRREARVWRGAGGPVARVAFFADGGRLLASANREDDAGLVTPRLMVLDATGAPRAVSSVDAPEGARGRPVDGIAVRPDGGLVAAAYLGGHLEARSAPDWRVVFRRDEPANRFQSIALGPDGRTLVVVGQLNAYLPDGTAAPNVSGDNALAIAFDLESGAELWRFAGAETGIIRDVAISPDGSTVATADNVGSVTLLDAATGRVRSVLRGHNRVASHVAFSPDGKRLASASWDSTVAVWDLASGRVDARLYGHMRSVLCVAFSPDGRRLATTSEDRTVRLWDVPSGQELIILRGHSDIVTSVAFSPDGNRLATAGADGTVQIREAAPGP</sequence>
<keyword evidence="6" id="KW-0812">Transmembrane</keyword>
<feature type="compositionally biased region" description="Basic and acidic residues" evidence="5">
    <location>
        <begin position="260"/>
        <end position="269"/>
    </location>
</feature>
<protein>
    <submittedName>
        <fullName evidence="8">Serine/threonine-protein kinase PknB</fullName>
        <ecNumber evidence="8">2.7.11.1</ecNumber>
    </submittedName>
</protein>
<dbReference type="Gene3D" id="3.30.200.20">
    <property type="entry name" value="Phosphorylase Kinase, domain 1"/>
    <property type="match status" value="1"/>
</dbReference>
<dbReference type="EMBL" id="CP042997">
    <property type="protein sequence ID" value="QEH34868.1"/>
    <property type="molecule type" value="Genomic_DNA"/>
</dbReference>
<evidence type="ECO:0000256" key="5">
    <source>
        <dbReference type="SAM" id="MobiDB-lite"/>
    </source>
</evidence>
<feature type="repeat" description="WD" evidence="3">
    <location>
        <begin position="585"/>
        <end position="626"/>
    </location>
</feature>
<dbReference type="InterPro" id="IPR011009">
    <property type="entry name" value="Kinase-like_dom_sf"/>
</dbReference>
<keyword evidence="8" id="KW-0808">Transferase</keyword>
<dbReference type="Gene3D" id="2.130.10.10">
    <property type="entry name" value="YVTN repeat-like/Quinoprotein amine dehydrogenase"/>
    <property type="match status" value="5"/>
</dbReference>
<feature type="repeat" description="WD" evidence="3">
    <location>
        <begin position="734"/>
        <end position="766"/>
    </location>
</feature>
<dbReference type="GO" id="GO:0004674">
    <property type="term" value="F:protein serine/threonine kinase activity"/>
    <property type="evidence" value="ECO:0007669"/>
    <property type="project" value="UniProtKB-EC"/>
</dbReference>
<dbReference type="PROSITE" id="PS50011">
    <property type="entry name" value="PROTEIN_KINASE_DOM"/>
    <property type="match status" value="1"/>
</dbReference>
<dbReference type="SUPFAM" id="SSF50998">
    <property type="entry name" value="Quinoprotein alcohol dehydrogenase-like"/>
    <property type="match status" value="2"/>
</dbReference>
<dbReference type="InterPro" id="IPR020472">
    <property type="entry name" value="WD40_PAC1"/>
</dbReference>
<dbReference type="GO" id="GO:0005524">
    <property type="term" value="F:ATP binding"/>
    <property type="evidence" value="ECO:0007669"/>
    <property type="project" value="UniProtKB-UniRule"/>
</dbReference>
<dbReference type="PANTHER" id="PTHR19848:SF8">
    <property type="entry name" value="F-BOX AND WD REPEAT DOMAIN CONTAINING 7"/>
    <property type="match status" value="1"/>
</dbReference>